<sequence length="762" mass="84893">MATVVIKRDDSKVDFDRTKIENAVFKAYKSVYDSNVKEAELRKRAENSTTDIVKEIEATGKKEIRVEEIQDIVEKVLMLKDQTVAKSYILYRHKKAEIRAFRASLGIPDDGLKLPINTLIVLASRYLLKGPDGKIAESPKQLFTRVSHYIAAAEKKFGKSDDETNALEMEFYDAITNFKFMPNSPTLMNAGTKLGQLSACFVLPVGDSIVEIFDAVKYAAIIHQSGGGTGFSFSRLRPTNDMVKSTGGVASGPVSFMKVFDIATEQVKQGGKRRGANMGILRVDHPSILDFIVAKENEGTLRNFNISVAITDEFMKALEANRDYSLVNPRNGKVVGKLNARAVWNLIITMAWKTGDPGLVFLDRINSSYSNPVPTLGPVESTNPCGEQPLYPYDSCNLGSINMAKMLKKNDGQYDIDWDELKRITRMGVRFLDNVIESNTYPLKEIEDVTKKIRRIGLGIMGWADMLIKLGIRYDSNEALMLAEKVMSFITENARKMSEELAEERGPFPAFKDSIWYKLGYKPLRNSTVTTIAPTGTISIIAGGASQGIEPIFSVVYMRNVHESLGSNLIEVNNEFEAMAIENNFYSDELMKKLAGRVSIQDVEEIPQEIRRLFVTAYDIAPEWHVRMQAAFQKYVDNAVSKTINFPSWATPQDIEKAYVLAYKLGCKGITVYRDSSKSVQVLQSVEQQKTLTEPSSKTIKSIKEKHAKGSVEPMTVSQIKSSAGGYVMEVQQAQQCPECGSNMIAAEGCYTCPKCGYSKCD</sequence>
<dbReference type="Pfam" id="PF03477">
    <property type="entry name" value="ATP-cone"/>
    <property type="match status" value="1"/>
</dbReference>
<keyword evidence="9 12" id="KW-0170">Cobalt</keyword>
<keyword evidence="6 12" id="KW-0560">Oxidoreductase</keyword>
<evidence type="ECO:0000256" key="8">
    <source>
        <dbReference type="ARBA" id="ARBA00023157"/>
    </source>
</evidence>
<dbReference type="InterPro" id="IPR000788">
    <property type="entry name" value="RNR_lg_C"/>
</dbReference>
<name>C7DGU7_MICA2</name>
<dbReference type="FunFam" id="3.20.70.20:FF:000018">
    <property type="entry name" value="Vitamin B12-dependent ribonucleotide reductase"/>
    <property type="match status" value="1"/>
</dbReference>
<keyword evidence="12" id="KW-0237">DNA synthesis</keyword>
<dbReference type="GO" id="GO:0009263">
    <property type="term" value="P:deoxyribonucleotide biosynthetic process"/>
    <property type="evidence" value="ECO:0007669"/>
    <property type="project" value="UniProtKB-KW"/>
</dbReference>
<dbReference type="InterPro" id="IPR005144">
    <property type="entry name" value="ATP-cone_dom"/>
</dbReference>
<dbReference type="NCBIfam" id="TIGR02504">
    <property type="entry name" value="NrdJ_Z"/>
    <property type="match status" value="1"/>
</dbReference>
<evidence type="ECO:0000256" key="5">
    <source>
        <dbReference type="ARBA" id="ARBA00022840"/>
    </source>
</evidence>
<protein>
    <recommendedName>
        <fullName evidence="12">Vitamin B12-dependent ribonucleotide reductase</fullName>
        <ecNumber evidence="12">1.17.4.1</ecNumber>
    </recommendedName>
</protein>
<evidence type="ECO:0000256" key="11">
    <source>
        <dbReference type="PROSITE-ProRule" id="PRU00492"/>
    </source>
</evidence>
<dbReference type="InterPro" id="IPR050862">
    <property type="entry name" value="RdRp_reductase_class-2"/>
</dbReference>
<evidence type="ECO:0000256" key="10">
    <source>
        <dbReference type="ARBA" id="ARBA00047754"/>
    </source>
</evidence>
<dbReference type="GO" id="GO:0071897">
    <property type="term" value="P:DNA biosynthetic process"/>
    <property type="evidence" value="ECO:0007669"/>
    <property type="project" value="UniProtKB-KW"/>
</dbReference>
<organism evidence="14 15">
    <name type="scientific">Candidatus Micrarchaeum acidiphilum ARMAN-2</name>
    <dbReference type="NCBI Taxonomy" id="425595"/>
    <lineage>
        <taxon>Archaea</taxon>
        <taxon>Candidatus Micrarchaeota</taxon>
        <taxon>Candidatus Micrarchaeia</taxon>
        <taxon>Candidatus Micrarchaeales</taxon>
        <taxon>Candidatus Micrarchaeaceae</taxon>
        <taxon>Candidatus Micrarchaeum</taxon>
    </lineage>
</organism>
<dbReference type="InterPro" id="IPR013344">
    <property type="entry name" value="RNR_NrdJ/NrdZ"/>
</dbReference>
<dbReference type="Pfam" id="PF00317">
    <property type="entry name" value="Ribonuc_red_lgN"/>
    <property type="match status" value="1"/>
</dbReference>
<comment type="similarity">
    <text evidence="2 12">Belongs to the ribonucleoside diphosphate reductase class-2 family.</text>
</comment>
<evidence type="ECO:0000313" key="14">
    <source>
        <dbReference type="EMBL" id="EET90268.1"/>
    </source>
</evidence>
<feature type="domain" description="ATP-cone" evidence="13">
    <location>
        <begin position="3"/>
        <end position="99"/>
    </location>
</feature>
<comment type="catalytic activity">
    <reaction evidence="10 12">
        <text>a 2'-deoxyribonucleoside 5'-diphosphate + [thioredoxin]-disulfide + H2O = a ribonucleoside 5'-diphosphate + [thioredoxin]-dithiol</text>
        <dbReference type="Rhea" id="RHEA:23252"/>
        <dbReference type="Rhea" id="RHEA-COMP:10698"/>
        <dbReference type="Rhea" id="RHEA-COMP:10700"/>
        <dbReference type="ChEBI" id="CHEBI:15377"/>
        <dbReference type="ChEBI" id="CHEBI:29950"/>
        <dbReference type="ChEBI" id="CHEBI:50058"/>
        <dbReference type="ChEBI" id="CHEBI:57930"/>
        <dbReference type="ChEBI" id="CHEBI:73316"/>
        <dbReference type="EC" id="1.17.4.1"/>
    </reaction>
</comment>
<comment type="cofactor">
    <cofactor evidence="1 12">
        <name>adenosylcob(III)alamin</name>
        <dbReference type="ChEBI" id="CHEBI:18408"/>
    </cofactor>
</comment>
<dbReference type="EC" id="1.17.4.1" evidence="12"/>
<keyword evidence="15" id="KW-1185">Reference proteome</keyword>
<evidence type="ECO:0000256" key="2">
    <source>
        <dbReference type="ARBA" id="ARBA00007405"/>
    </source>
</evidence>
<keyword evidence="4 11" id="KW-0547">Nucleotide-binding</keyword>
<evidence type="ECO:0000256" key="9">
    <source>
        <dbReference type="ARBA" id="ARBA00023285"/>
    </source>
</evidence>
<proteinExistence type="inferred from homology"/>
<dbReference type="SUPFAM" id="SSF51998">
    <property type="entry name" value="PFL-like glycyl radical enzymes"/>
    <property type="match status" value="1"/>
</dbReference>
<dbReference type="PANTHER" id="PTHR43371">
    <property type="entry name" value="VITAMIN B12-DEPENDENT RIBONUCLEOTIDE REDUCTASE"/>
    <property type="match status" value="1"/>
</dbReference>
<dbReference type="Pfam" id="PF02867">
    <property type="entry name" value="Ribonuc_red_lgC"/>
    <property type="match status" value="1"/>
</dbReference>
<dbReference type="AlphaFoldDB" id="C7DGU7"/>
<dbReference type="CDD" id="cd02888">
    <property type="entry name" value="RNR_II_dimer"/>
    <property type="match status" value="1"/>
</dbReference>
<dbReference type="InterPro" id="IPR013509">
    <property type="entry name" value="RNR_lsu_N"/>
</dbReference>
<keyword evidence="8" id="KW-1015">Disulfide bond</keyword>
<gene>
    <name evidence="14" type="ORF">UNLARM2_0297</name>
</gene>
<evidence type="ECO:0000313" key="15">
    <source>
        <dbReference type="Proteomes" id="UP000332487"/>
    </source>
</evidence>
<reference evidence="14 15" key="2">
    <citation type="journal article" date="2010" name="Proc. Natl. Acad. Sci. U.S.A.">
        <title>Enigmatic, ultrasmall, uncultivated Archaea.</title>
        <authorList>
            <person name="Baker B.J."/>
            <person name="Comolli L.R."/>
            <person name="Dick G.J."/>
            <person name="Hauser L.J."/>
            <person name="Hyatt D."/>
            <person name="Dill B.D."/>
            <person name="Land M.L."/>
            <person name="Verberkmoes N.C."/>
            <person name="Hettich R.L."/>
            <person name="Banfield J.F."/>
        </authorList>
    </citation>
    <scope>NUCLEOTIDE SEQUENCE [LARGE SCALE GENOMIC DNA]</scope>
    <source>
        <strain evidence="14">ARMAN-2</strain>
    </source>
</reference>
<dbReference type="Gene3D" id="3.20.70.20">
    <property type="match status" value="1"/>
</dbReference>
<dbReference type="SUPFAM" id="SSF48168">
    <property type="entry name" value="R1 subunit of ribonucleotide reductase, N-terminal domain"/>
    <property type="match status" value="1"/>
</dbReference>
<evidence type="ECO:0000256" key="12">
    <source>
        <dbReference type="RuleBase" id="RU364064"/>
    </source>
</evidence>
<keyword evidence="7" id="KW-0215">Deoxyribonucleotide synthesis</keyword>
<keyword evidence="3 12" id="KW-0846">Cobalamin</keyword>
<evidence type="ECO:0000256" key="4">
    <source>
        <dbReference type="ARBA" id="ARBA00022741"/>
    </source>
</evidence>
<evidence type="ECO:0000256" key="6">
    <source>
        <dbReference type="ARBA" id="ARBA00023002"/>
    </source>
</evidence>
<evidence type="ECO:0000256" key="3">
    <source>
        <dbReference type="ARBA" id="ARBA00022628"/>
    </source>
</evidence>
<accession>C7DGU7</accession>
<evidence type="ECO:0000256" key="7">
    <source>
        <dbReference type="ARBA" id="ARBA00023116"/>
    </source>
</evidence>
<comment type="function">
    <text evidence="12">Catalyzes the reduction of ribonucleotides to deoxyribonucleotides. May function to provide a pool of deoxyribonucleotide precursors for DNA repair during oxygen limitation and/or for immediate growth after restoration of oxygen.</text>
</comment>
<evidence type="ECO:0000259" key="13">
    <source>
        <dbReference type="PROSITE" id="PS51161"/>
    </source>
</evidence>
<dbReference type="Proteomes" id="UP000332487">
    <property type="component" value="Unassembled WGS sequence"/>
</dbReference>
<dbReference type="GO" id="GO:0031419">
    <property type="term" value="F:cobalamin binding"/>
    <property type="evidence" value="ECO:0007669"/>
    <property type="project" value="UniProtKB-KW"/>
</dbReference>
<dbReference type="PRINTS" id="PR01183">
    <property type="entry name" value="RIBORDTASEM1"/>
</dbReference>
<dbReference type="PROSITE" id="PS51161">
    <property type="entry name" value="ATP_CONE"/>
    <property type="match status" value="1"/>
</dbReference>
<dbReference type="GO" id="GO:0005524">
    <property type="term" value="F:ATP binding"/>
    <property type="evidence" value="ECO:0007669"/>
    <property type="project" value="UniProtKB-UniRule"/>
</dbReference>
<dbReference type="EMBL" id="GG697239">
    <property type="protein sequence ID" value="EET90268.1"/>
    <property type="molecule type" value="Genomic_DNA"/>
</dbReference>
<dbReference type="UniPathway" id="UPA00326"/>
<reference evidence="14 15" key="1">
    <citation type="journal article" date="2009" name="Genome Biol.">
        <title>Community-wide analysis of microbial genome sequence signatures.</title>
        <authorList>
            <person name="Dick G.J."/>
            <person name="Andersson A.F."/>
            <person name="Baker B.J."/>
            <person name="Simmons S.L."/>
            <person name="Thomas B.C."/>
            <person name="Yelton A.P."/>
            <person name="Banfield J.F."/>
        </authorList>
    </citation>
    <scope>NUCLEOTIDE SEQUENCE [LARGE SCALE GENOMIC DNA]</scope>
    <source>
        <strain evidence="14">ARMAN-2</strain>
    </source>
</reference>
<dbReference type="PANTHER" id="PTHR43371:SF1">
    <property type="entry name" value="RIBONUCLEOSIDE-DIPHOSPHATE REDUCTASE"/>
    <property type="match status" value="1"/>
</dbReference>
<keyword evidence="5 11" id="KW-0067">ATP-binding</keyword>
<dbReference type="GO" id="GO:0004748">
    <property type="term" value="F:ribonucleoside-diphosphate reductase activity, thioredoxin disulfide as acceptor"/>
    <property type="evidence" value="ECO:0007669"/>
    <property type="project" value="UniProtKB-EC"/>
</dbReference>
<evidence type="ECO:0000256" key="1">
    <source>
        <dbReference type="ARBA" id="ARBA00001922"/>
    </source>
</evidence>
<dbReference type="InterPro" id="IPR008926">
    <property type="entry name" value="RNR_R1-su_N"/>
</dbReference>